<name>A0A9D5H3N2_9LILI</name>
<dbReference type="EMBL" id="JAGGNH010000010">
    <property type="protein sequence ID" value="KAJ0962103.1"/>
    <property type="molecule type" value="Genomic_DNA"/>
</dbReference>
<organism evidence="2 3">
    <name type="scientific">Dioscorea zingiberensis</name>
    <dbReference type="NCBI Taxonomy" id="325984"/>
    <lineage>
        <taxon>Eukaryota</taxon>
        <taxon>Viridiplantae</taxon>
        <taxon>Streptophyta</taxon>
        <taxon>Embryophyta</taxon>
        <taxon>Tracheophyta</taxon>
        <taxon>Spermatophyta</taxon>
        <taxon>Magnoliopsida</taxon>
        <taxon>Liliopsida</taxon>
        <taxon>Dioscoreales</taxon>
        <taxon>Dioscoreaceae</taxon>
        <taxon>Dioscorea</taxon>
    </lineage>
</organism>
<reference evidence="2" key="2">
    <citation type="journal article" date="2022" name="Hortic Res">
        <title>The genome of Dioscorea zingiberensis sheds light on the biosynthesis, origin and evolution of the medicinally important diosgenin saponins.</title>
        <authorList>
            <person name="Li Y."/>
            <person name="Tan C."/>
            <person name="Li Z."/>
            <person name="Guo J."/>
            <person name="Li S."/>
            <person name="Chen X."/>
            <person name="Wang C."/>
            <person name="Dai X."/>
            <person name="Yang H."/>
            <person name="Song W."/>
            <person name="Hou L."/>
            <person name="Xu J."/>
            <person name="Tong Z."/>
            <person name="Xu A."/>
            <person name="Yuan X."/>
            <person name="Wang W."/>
            <person name="Yang Q."/>
            <person name="Chen L."/>
            <person name="Sun Z."/>
            <person name="Wang K."/>
            <person name="Pan B."/>
            <person name="Chen J."/>
            <person name="Bao Y."/>
            <person name="Liu F."/>
            <person name="Qi X."/>
            <person name="Gang D.R."/>
            <person name="Wen J."/>
            <person name="Li J."/>
        </authorList>
    </citation>
    <scope>NUCLEOTIDE SEQUENCE</scope>
    <source>
        <strain evidence="2">Dzin_1.0</strain>
    </source>
</reference>
<evidence type="ECO:0000313" key="3">
    <source>
        <dbReference type="Proteomes" id="UP001085076"/>
    </source>
</evidence>
<proteinExistence type="predicted"/>
<dbReference type="Proteomes" id="UP001085076">
    <property type="component" value="Miscellaneous, Linkage group lg10"/>
</dbReference>
<feature type="region of interest" description="Disordered" evidence="1">
    <location>
        <begin position="43"/>
        <end position="145"/>
    </location>
</feature>
<feature type="compositionally biased region" description="Polar residues" evidence="1">
    <location>
        <begin position="132"/>
        <end position="145"/>
    </location>
</feature>
<reference evidence="2" key="1">
    <citation type="submission" date="2021-03" db="EMBL/GenBank/DDBJ databases">
        <authorList>
            <person name="Li Z."/>
            <person name="Yang C."/>
        </authorList>
    </citation>
    <scope>NUCLEOTIDE SEQUENCE</scope>
    <source>
        <strain evidence="2">Dzin_1.0</strain>
        <tissue evidence="2">Leaf</tissue>
    </source>
</reference>
<dbReference type="AlphaFoldDB" id="A0A9D5H3N2"/>
<sequence>MDHGEGIEMDGSGVGWTDDRHASFLNRMEENFIRAMLGSDAGARRDTADGHLLESTAESSRSRGRGNRPNRASGSAPALVNDGTGEVGSTSRRVGSRRRPATQSDVEDQVVPELAGAKGDGGEGKSKDWRGNRNNVHLSYSRTNQ</sequence>
<dbReference type="OrthoDB" id="751338at2759"/>
<feature type="compositionally biased region" description="Basic and acidic residues" evidence="1">
    <location>
        <begin position="43"/>
        <end position="52"/>
    </location>
</feature>
<evidence type="ECO:0000256" key="1">
    <source>
        <dbReference type="SAM" id="MobiDB-lite"/>
    </source>
</evidence>
<keyword evidence="3" id="KW-1185">Reference proteome</keyword>
<protein>
    <submittedName>
        <fullName evidence="2">Uncharacterized protein</fullName>
    </submittedName>
</protein>
<comment type="caution">
    <text evidence="2">The sequence shown here is derived from an EMBL/GenBank/DDBJ whole genome shotgun (WGS) entry which is preliminary data.</text>
</comment>
<gene>
    <name evidence="2" type="ORF">J5N97_029931</name>
</gene>
<feature type="compositionally biased region" description="Basic and acidic residues" evidence="1">
    <location>
        <begin position="120"/>
        <end position="131"/>
    </location>
</feature>
<accession>A0A9D5H3N2</accession>
<evidence type="ECO:0000313" key="2">
    <source>
        <dbReference type="EMBL" id="KAJ0962103.1"/>
    </source>
</evidence>